<organism evidence="1 2">
    <name type="scientific">Dactylosporangium salmoneum</name>
    <dbReference type="NCBI Taxonomy" id="53361"/>
    <lineage>
        <taxon>Bacteria</taxon>
        <taxon>Bacillati</taxon>
        <taxon>Actinomycetota</taxon>
        <taxon>Actinomycetes</taxon>
        <taxon>Micromonosporales</taxon>
        <taxon>Micromonosporaceae</taxon>
        <taxon>Dactylosporangium</taxon>
    </lineage>
</organism>
<name>A0ABP5V6H6_9ACTN</name>
<sequence>MSRTGTRHTGVRPGIVFPVALALITLLVGCASAAKPGRSVAHGDDPGAIIEAHTAQVSADGPYRDPTSDERARGRDAIRKLLAHPDDEAGQDAAFGKLGYTTAHGVDPITNRRYSMFSMSPTSAPAWGILLVDRSAPPRVVFEVPHPGFDINTDDLGVSLYHLVPGSVLLVAGQHRLAGGGAADVAHNDKSMFHAMATEFAKGGLGQVQLHGFADKNLPDAQVVVSTGVGQVTKAAKDIADGLKAGGLIVCRAWATTCGRLEGTSNEQGKAADEIGAQFLHLELGWVVRRDPQLRDVVARVVAGHLPIS</sequence>
<dbReference type="PROSITE" id="PS51257">
    <property type="entry name" value="PROKAR_LIPOPROTEIN"/>
    <property type="match status" value="1"/>
</dbReference>
<dbReference type="EMBL" id="BAAARV010000142">
    <property type="protein sequence ID" value="GAA2395097.1"/>
    <property type="molecule type" value="Genomic_DNA"/>
</dbReference>
<proteinExistence type="predicted"/>
<comment type="caution">
    <text evidence="1">The sequence shown here is derived from an EMBL/GenBank/DDBJ whole genome shotgun (WGS) entry which is preliminary data.</text>
</comment>
<keyword evidence="2" id="KW-1185">Reference proteome</keyword>
<evidence type="ECO:0008006" key="3">
    <source>
        <dbReference type="Google" id="ProtNLM"/>
    </source>
</evidence>
<protein>
    <recommendedName>
        <fullName evidence="3">Lipoprotein</fullName>
    </recommendedName>
</protein>
<dbReference type="RefSeq" id="WP_344620746.1">
    <property type="nucleotide sequence ID" value="NZ_BAAARV010000142.1"/>
</dbReference>
<accession>A0ABP5V6H6</accession>
<dbReference type="Proteomes" id="UP001501444">
    <property type="component" value="Unassembled WGS sequence"/>
</dbReference>
<evidence type="ECO:0000313" key="2">
    <source>
        <dbReference type="Proteomes" id="UP001501444"/>
    </source>
</evidence>
<reference evidence="2" key="1">
    <citation type="journal article" date="2019" name="Int. J. Syst. Evol. Microbiol.">
        <title>The Global Catalogue of Microorganisms (GCM) 10K type strain sequencing project: providing services to taxonomists for standard genome sequencing and annotation.</title>
        <authorList>
            <consortium name="The Broad Institute Genomics Platform"/>
            <consortium name="The Broad Institute Genome Sequencing Center for Infectious Disease"/>
            <person name="Wu L."/>
            <person name="Ma J."/>
        </authorList>
    </citation>
    <scope>NUCLEOTIDE SEQUENCE [LARGE SCALE GENOMIC DNA]</scope>
    <source>
        <strain evidence="2">JCM 3272</strain>
    </source>
</reference>
<gene>
    <name evidence="1" type="ORF">GCM10010170_109560</name>
</gene>
<evidence type="ECO:0000313" key="1">
    <source>
        <dbReference type="EMBL" id="GAA2395097.1"/>
    </source>
</evidence>